<keyword evidence="3 9" id="KW-0349">Heme</keyword>
<dbReference type="SMART" id="SM00729">
    <property type="entry name" value="Elp3"/>
    <property type="match status" value="1"/>
</dbReference>
<dbReference type="SFLD" id="SFLDG01065">
    <property type="entry name" value="anaerobic_coproporphyrinogen-I"/>
    <property type="match status" value="1"/>
</dbReference>
<dbReference type="GO" id="GO:0005737">
    <property type="term" value="C:cytoplasm"/>
    <property type="evidence" value="ECO:0007669"/>
    <property type="project" value="UniProtKB-SubCell"/>
</dbReference>
<proteinExistence type="inferred from homology"/>
<protein>
    <recommendedName>
        <fullName evidence="2 9">Heme chaperone HemW</fullName>
    </recommendedName>
</protein>
<dbReference type="PROSITE" id="PS51918">
    <property type="entry name" value="RADICAL_SAM"/>
    <property type="match status" value="1"/>
</dbReference>
<dbReference type="NCBIfam" id="TIGR00539">
    <property type="entry name" value="hemN_rel"/>
    <property type="match status" value="1"/>
</dbReference>
<accession>A0A7G9RYG0</accession>
<dbReference type="InterPro" id="IPR007197">
    <property type="entry name" value="rSAM"/>
</dbReference>
<comment type="similarity">
    <text evidence="1">Belongs to the anaerobic coproporphyrinogen-III oxidase family. HemW subfamily.</text>
</comment>
<keyword evidence="4 9" id="KW-0949">S-adenosyl-L-methionine</keyword>
<dbReference type="InterPro" id="IPR004559">
    <property type="entry name" value="HemW-like"/>
</dbReference>
<reference evidence="11 12" key="1">
    <citation type="submission" date="2020-08" db="EMBL/GenBank/DDBJ databases">
        <title>Genome sequence of Erysipelothrix inopinata DSM 15511T.</title>
        <authorList>
            <person name="Hyun D.-W."/>
            <person name="Bae J.-W."/>
        </authorList>
    </citation>
    <scope>NUCLEOTIDE SEQUENCE [LARGE SCALE GENOMIC DNA]</scope>
    <source>
        <strain evidence="11 12">DSM 15511</strain>
    </source>
</reference>
<comment type="function">
    <text evidence="9">Probably acts as a heme chaperone, transferring heme to an unknown acceptor. Binds one molecule of heme per monomer, possibly covalently. Binds 1 [4Fe-4S] cluster. The cluster is coordinated with 3 cysteines and an exchangeable S-adenosyl-L-methionine.</text>
</comment>
<dbReference type="InterPro" id="IPR006638">
    <property type="entry name" value="Elp3/MiaA/NifB-like_rSAM"/>
</dbReference>
<dbReference type="SUPFAM" id="SSF102114">
    <property type="entry name" value="Radical SAM enzymes"/>
    <property type="match status" value="1"/>
</dbReference>
<evidence type="ECO:0000259" key="10">
    <source>
        <dbReference type="PROSITE" id="PS51918"/>
    </source>
</evidence>
<dbReference type="InterPro" id="IPR034505">
    <property type="entry name" value="Coproporphyrinogen-III_oxidase"/>
</dbReference>
<dbReference type="InterPro" id="IPR010723">
    <property type="entry name" value="HemN_C"/>
</dbReference>
<evidence type="ECO:0000256" key="9">
    <source>
        <dbReference type="RuleBase" id="RU364116"/>
    </source>
</evidence>
<dbReference type="EMBL" id="CP060715">
    <property type="protein sequence ID" value="QNN60635.1"/>
    <property type="molecule type" value="Genomic_DNA"/>
</dbReference>
<keyword evidence="8 9" id="KW-0143">Chaperone</keyword>
<dbReference type="InterPro" id="IPR013785">
    <property type="entry name" value="Aldolase_TIM"/>
</dbReference>
<dbReference type="PANTHER" id="PTHR13932">
    <property type="entry name" value="COPROPORPHYRINIGEN III OXIDASE"/>
    <property type="match status" value="1"/>
</dbReference>
<feature type="domain" description="Radical SAM core" evidence="10">
    <location>
        <begin position="1"/>
        <end position="223"/>
    </location>
</feature>
<dbReference type="KEGG" id="eio:H9L01_09740"/>
<gene>
    <name evidence="11" type="primary">hemW</name>
    <name evidence="11" type="ORF">H9L01_09740</name>
</gene>
<evidence type="ECO:0000256" key="5">
    <source>
        <dbReference type="ARBA" id="ARBA00022723"/>
    </source>
</evidence>
<evidence type="ECO:0000313" key="12">
    <source>
        <dbReference type="Proteomes" id="UP000515928"/>
    </source>
</evidence>
<keyword evidence="7 9" id="KW-0411">Iron-sulfur</keyword>
<organism evidence="11 12">
    <name type="scientific">Erysipelothrix inopinata</name>
    <dbReference type="NCBI Taxonomy" id="225084"/>
    <lineage>
        <taxon>Bacteria</taxon>
        <taxon>Bacillati</taxon>
        <taxon>Bacillota</taxon>
        <taxon>Erysipelotrichia</taxon>
        <taxon>Erysipelotrichales</taxon>
        <taxon>Erysipelotrichaceae</taxon>
        <taxon>Erysipelothrix</taxon>
    </lineage>
</organism>
<dbReference type="SFLD" id="SFLDS00029">
    <property type="entry name" value="Radical_SAM"/>
    <property type="match status" value="1"/>
</dbReference>
<evidence type="ECO:0000313" key="11">
    <source>
        <dbReference type="EMBL" id="QNN60635.1"/>
    </source>
</evidence>
<evidence type="ECO:0000256" key="3">
    <source>
        <dbReference type="ARBA" id="ARBA00022617"/>
    </source>
</evidence>
<name>A0A7G9RYG0_9FIRM</name>
<sequence>MSTEALYVHIPFCDHICGYCDFTRFNYARMISDQFMIRLLQQINALPGNLKTIYVGGGTPTSLQDDQLEALLQALKPKLSQDYEWTFEGNPENLTYDKVKLLYDYGVNRMSLGVQTTHDDLLEKIGRHHKFYDVKKGVDLLREVGIANISLDLMYGLPGQTLESFESSMRDVIELKPDHVSIYALTVEPNSLFGRKGIKPVPVEVETEMFLSCINIMESAGYEQYEISNFSLPGSRSEHNQVYWRYEDFYALGPGSSLKVDHQRKTWTKKLGEYLQKDAYAESIDLTLEDEMFEFIMMGLRLRDGIEFERFESRFGQSMFEVFRDAIEQGVQKELLIVEENRLVTTFAGFVMLDDVLIPFMDILPEDDMN</sequence>
<dbReference type="RefSeq" id="WP_187533759.1">
    <property type="nucleotide sequence ID" value="NZ_CBCSHU010000005.1"/>
</dbReference>
<dbReference type="GO" id="GO:0004109">
    <property type="term" value="F:coproporphyrinogen oxidase activity"/>
    <property type="evidence" value="ECO:0007669"/>
    <property type="project" value="InterPro"/>
</dbReference>
<dbReference type="GO" id="GO:0046872">
    <property type="term" value="F:metal ion binding"/>
    <property type="evidence" value="ECO:0007669"/>
    <property type="project" value="UniProtKB-UniRule"/>
</dbReference>
<evidence type="ECO:0000256" key="8">
    <source>
        <dbReference type="ARBA" id="ARBA00023186"/>
    </source>
</evidence>
<dbReference type="Proteomes" id="UP000515928">
    <property type="component" value="Chromosome"/>
</dbReference>
<evidence type="ECO:0000256" key="7">
    <source>
        <dbReference type="ARBA" id="ARBA00023014"/>
    </source>
</evidence>
<evidence type="ECO:0000256" key="6">
    <source>
        <dbReference type="ARBA" id="ARBA00023004"/>
    </source>
</evidence>
<keyword evidence="5 9" id="KW-0479">Metal-binding</keyword>
<keyword evidence="12" id="KW-1185">Reference proteome</keyword>
<dbReference type="SFLD" id="SFLDG01082">
    <property type="entry name" value="B12-binding_domain_containing"/>
    <property type="match status" value="1"/>
</dbReference>
<keyword evidence="9" id="KW-0963">Cytoplasm</keyword>
<dbReference type="PANTHER" id="PTHR13932:SF5">
    <property type="entry name" value="RADICAL S-ADENOSYL METHIONINE DOMAIN-CONTAINING PROTEIN 1, MITOCHONDRIAL"/>
    <property type="match status" value="1"/>
</dbReference>
<dbReference type="InterPro" id="IPR058240">
    <property type="entry name" value="rSAM_sf"/>
</dbReference>
<dbReference type="GO" id="GO:0006779">
    <property type="term" value="P:porphyrin-containing compound biosynthetic process"/>
    <property type="evidence" value="ECO:0007669"/>
    <property type="project" value="InterPro"/>
</dbReference>
<dbReference type="SFLD" id="SFLDF00562">
    <property type="entry name" value="HemN-like__clustered_with_heat"/>
    <property type="match status" value="1"/>
</dbReference>
<dbReference type="CDD" id="cd01335">
    <property type="entry name" value="Radical_SAM"/>
    <property type="match status" value="1"/>
</dbReference>
<evidence type="ECO:0000256" key="2">
    <source>
        <dbReference type="ARBA" id="ARBA00017228"/>
    </source>
</evidence>
<dbReference type="GO" id="GO:0051539">
    <property type="term" value="F:4 iron, 4 sulfur cluster binding"/>
    <property type="evidence" value="ECO:0007669"/>
    <property type="project" value="UniProtKB-UniRule"/>
</dbReference>
<evidence type="ECO:0000256" key="4">
    <source>
        <dbReference type="ARBA" id="ARBA00022691"/>
    </source>
</evidence>
<comment type="subcellular location">
    <subcellularLocation>
        <location evidence="9">Cytoplasm</location>
    </subcellularLocation>
</comment>
<dbReference type="Pfam" id="PF04055">
    <property type="entry name" value="Radical_SAM"/>
    <property type="match status" value="1"/>
</dbReference>
<dbReference type="AlphaFoldDB" id="A0A7G9RYG0"/>
<dbReference type="Pfam" id="PF06969">
    <property type="entry name" value="HemN_C"/>
    <property type="match status" value="1"/>
</dbReference>
<keyword evidence="9" id="KW-0004">4Fe-4S</keyword>
<keyword evidence="6 9" id="KW-0408">Iron</keyword>
<evidence type="ECO:0000256" key="1">
    <source>
        <dbReference type="ARBA" id="ARBA00006100"/>
    </source>
</evidence>
<dbReference type="Gene3D" id="3.20.20.70">
    <property type="entry name" value="Aldolase class I"/>
    <property type="match status" value="1"/>
</dbReference>